<dbReference type="InterPro" id="IPR001233">
    <property type="entry name" value="RtcB"/>
</dbReference>
<evidence type="ECO:0000256" key="13">
    <source>
        <dbReference type="PIRSR" id="PIRSR601233-2"/>
    </source>
</evidence>
<evidence type="ECO:0000313" key="16">
    <source>
        <dbReference type="EMBL" id="AEM39160.1"/>
    </source>
</evidence>
<evidence type="ECO:0000256" key="1">
    <source>
        <dbReference type="ARBA" id="ARBA00008071"/>
    </source>
</evidence>
<evidence type="ECO:0000256" key="7">
    <source>
        <dbReference type="ARBA" id="ARBA00023211"/>
    </source>
</evidence>
<dbReference type="PANTHER" id="PTHR11118">
    <property type="entry name" value="RNA-SPLICING LIGASE RTCB HOMOLOG"/>
    <property type="match status" value="1"/>
</dbReference>
<dbReference type="SUPFAM" id="SSF103365">
    <property type="entry name" value="Hypothetical protein PH1602"/>
    <property type="match status" value="1"/>
</dbReference>
<dbReference type="KEGG" id="pfm:Pyrfu_1301"/>
<dbReference type="PANTHER" id="PTHR11118:SF1">
    <property type="entry name" value="RNA-SPLICING LIGASE RTCB HOMOLOG"/>
    <property type="match status" value="1"/>
</dbReference>
<evidence type="ECO:0000256" key="11">
    <source>
        <dbReference type="ARBA" id="ARBA00049514"/>
    </source>
</evidence>
<dbReference type="GO" id="GO:0006388">
    <property type="term" value="P:tRNA splicing, via endonucleolytic cleavage and ligation"/>
    <property type="evidence" value="ECO:0007669"/>
    <property type="project" value="UniProtKB-ARBA"/>
</dbReference>
<comment type="subunit">
    <text evidence="2 15">Monomer.</text>
</comment>
<comment type="similarity">
    <text evidence="1 15">Belongs to the RtcB family.</text>
</comment>
<dbReference type="Pfam" id="PF01139">
    <property type="entry name" value="RtcB"/>
    <property type="match status" value="1"/>
</dbReference>
<comment type="function">
    <text evidence="9">Essential for tRNA splicing and maturation. Acts by directly joining spliced tRNA halves to mature-sized tRNAs. Joins RNA with 2',3'-cyclic-phosphate or 3'-phosphate ends to RNA with 5'-hydroxy ends.</text>
</comment>
<dbReference type="EMBL" id="CP002838">
    <property type="protein sequence ID" value="AEM39160.1"/>
    <property type="molecule type" value="Genomic_DNA"/>
</dbReference>
<evidence type="ECO:0000256" key="14">
    <source>
        <dbReference type="PIRSR" id="PIRSR601233-3"/>
    </source>
</evidence>
<dbReference type="STRING" id="694429.Pyrfu_1301"/>
<proteinExistence type="inferred from homology"/>
<protein>
    <recommendedName>
        <fullName evidence="8 15">tRNA-splicing ligase RtcB</fullName>
        <ecNumber evidence="15">6.5.1.-</ecNumber>
    </recommendedName>
</protein>
<dbReference type="GO" id="GO:0005525">
    <property type="term" value="F:GTP binding"/>
    <property type="evidence" value="ECO:0007669"/>
    <property type="project" value="UniProtKB-KW"/>
</dbReference>
<feature type="binding site" evidence="14">
    <location>
        <position position="341"/>
    </location>
    <ligand>
        <name>Mn(2+)</name>
        <dbReference type="ChEBI" id="CHEBI:29035"/>
        <label>2</label>
    </ligand>
</feature>
<keyword evidence="3 15" id="KW-0436">Ligase</keyword>
<evidence type="ECO:0000256" key="2">
    <source>
        <dbReference type="ARBA" id="ARBA00011245"/>
    </source>
</evidence>
<feature type="active site" description="GMP-histidine intermediate" evidence="12">
    <location>
        <position position="415"/>
    </location>
</feature>
<dbReference type="FunCoup" id="G0EGD5">
    <property type="interactions" value="177"/>
</dbReference>
<feature type="binding site" evidence="13">
    <location>
        <position position="491"/>
    </location>
    <ligand>
        <name>GMP</name>
        <dbReference type="ChEBI" id="CHEBI:58115"/>
    </ligand>
</feature>
<feature type="binding site" evidence="13">
    <location>
        <position position="397"/>
    </location>
    <ligand>
        <name>GMP</name>
        <dbReference type="ChEBI" id="CHEBI:58115"/>
    </ligand>
</feature>
<dbReference type="Gene3D" id="3.90.1860.10">
    <property type="entry name" value="tRNA-splicing ligase RtcB"/>
    <property type="match status" value="1"/>
</dbReference>
<keyword evidence="17" id="KW-1185">Reference proteome</keyword>
<dbReference type="InterPro" id="IPR036025">
    <property type="entry name" value="RtcB-like_sf"/>
</dbReference>
<comment type="cofactor">
    <cofactor evidence="14 15">
        <name>Mn(2+)</name>
        <dbReference type="ChEBI" id="CHEBI:29035"/>
    </cofactor>
    <text evidence="14 15">Binds 2 manganese ions per subunit.</text>
</comment>
<evidence type="ECO:0000256" key="10">
    <source>
        <dbReference type="ARBA" id="ARBA00047746"/>
    </source>
</evidence>
<dbReference type="InParanoid" id="G0EGD5"/>
<dbReference type="FunFam" id="3.90.1860.10:FF:000001">
    <property type="entry name" value="tRNA-splicing ligase RtcB homolog"/>
    <property type="match status" value="1"/>
</dbReference>
<dbReference type="GO" id="GO:0003972">
    <property type="term" value="F:RNA ligase (ATP) activity"/>
    <property type="evidence" value="ECO:0007669"/>
    <property type="project" value="TreeGrafter"/>
</dbReference>
<evidence type="ECO:0000256" key="12">
    <source>
        <dbReference type="PIRSR" id="PIRSR601233-1"/>
    </source>
</evidence>
<dbReference type="eggNOG" id="arCOG04246">
    <property type="taxonomic scope" value="Archaea"/>
</dbReference>
<comment type="catalytic activity">
    <reaction evidence="11">
        <text>a 3'-end 2',3'-cyclophospho-ribonucleotide-RNA + a 5'-end dephospho-ribonucleoside-RNA + GTP + H2O = a ribonucleotidyl-ribonucleotide-RNA + GMP + diphosphate + H(+)</text>
        <dbReference type="Rhea" id="RHEA:68080"/>
        <dbReference type="Rhea" id="RHEA-COMP:10464"/>
        <dbReference type="Rhea" id="RHEA-COMP:13936"/>
        <dbReference type="Rhea" id="RHEA-COMP:17355"/>
        <dbReference type="ChEBI" id="CHEBI:15377"/>
        <dbReference type="ChEBI" id="CHEBI:15378"/>
        <dbReference type="ChEBI" id="CHEBI:33019"/>
        <dbReference type="ChEBI" id="CHEBI:37565"/>
        <dbReference type="ChEBI" id="CHEBI:58115"/>
        <dbReference type="ChEBI" id="CHEBI:83064"/>
        <dbReference type="ChEBI" id="CHEBI:138284"/>
        <dbReference type="ChEBI" id="CHEBI:173118"/>
        <dbReference type="EC" id="6.5.1.8"/>
    </reaction>
</comment>
<evidence type="ECO:0000313" key="17">
    <source>
        <dbReference type="Proteomes" id="UP000001037"/>
    </source>
</evidence>
<feature type="binding site" evidence="14">
    <location>
        <position position="215"/>
    </location>
    <ligand>
        <name>Mn(2+)</name>
        <dbReference type="ChEBI" id="CHEBI:29035"/>
        <label>1</label>
    </ligand>
</feature>
<feature type="binding site" evidence="13">
    <location>
        <begin position="390"/>
        <end position="393"/>
    </location>
    <ligand>
        <name>GMP</name>
        <dbReference type="ChEBI" id="CHEBI:58115"/>
    </ligand>
</feature>
<evidence type="ECO:0000256" key="8">
    <source>
        <dbReference type="ARBA" id="ARBA00033766"/>
    </source>
</evidence>
<comment type="catalytic activity">
    <reaction evidence="10">
        <text>a 3'-end 3'-phospho-ribonucleotide-RNA + a 5'-end dephospho-ribonucleoside-RNA + GTP = a ribonucleotidyl-ribonucleotide-RNA + GMP + diphosphate</text>
        <dbReference type="Rhea" id="RHEA:68076"/>
        <dbReference type="Rhea" id="RHEA-COMP:10463"/>
        <dbReference type="Rhea" id="RHEA-COMP:13936"/>
        <dbReference type="Rhea" id="RHEA-COMP:17355"/>
        <dbReference type="ChEBI" id="CHEBI:33019"/>
        <dbReference type="ChEBI" id="CHEBI:37565"/>
        <dbReference type="ChEBI" id="CHEBI:58115"/>
        <dbReference type="ChEBI" id="CHEBI:83062"/>
        <dbReference type="ChEBI" id="CHEBI:138284"/>
        <dbReference type="ChEBI" id="CHEBI:173118"/>
        <dbReference type="EC" id="6.5.1.8"/>
    </reaction>
</comment>
<reference evidence="16 17" key="1">
    <citation type="journal article" date="2011" name="Stand. Genomic Sci.">
        <title>Complete genome sequence of the hyperthermophilic chemolithoautotroph Pyrolobus fumarii type strain (1A).</title>
        <authorList>
            <person name="Anderson I."/>
            <person name="Goker M."/>
            <person name="Nolan M."/>
            <person name="Lucas S."/>
            <person name="Hammon N."/>
            <person name="Deshpande S."/>
            <person name="Cheng J.F."/>
            <person name="Tapia R."/>
            <person name="Han C."/>
            <person name="Goodwin L."/>
            <person name="Pitluck S."/>
            <person name="Huntemann M."/>
            <person name="Liolios K."/>
            <person name="Ivanova N."/>
            <person name="Pagani I."/>
            <person name="Mavromatis K."/>
            <person name="Ovchinikova G."/>
            <person name="Pati A."/>
            <person name="Chen A."/>
            <person name="Palaniappan K."/>
            <person name="Land M."/>
            <person name="Hauser L."/>
            <person name="Brambilla E.M."/>
            <person name="Huber H."/>
            <person name="Yasawong M."/>
            <person name="Rohde M."/>
            <person name="Spring S."/>
            <person name="Abt B."/>
            <person name="Sikorski J."/>
            <person name="Wirth R."/>
            <person name="Detter J.C."/>
            <person name="Woyke T."/>
            <person name="Bristow J."/>
            <person name="Eisen J.A."/>
            <person name="Markowitz V."/>
            <person name="Hugenholtz P."/>
            <person name="Kyrpides N.C."/>
            <person name="Klenk H.P."/>
            <person name="Lapidus A."/>
        </authorList>
    </citation>
    <scope>NUCLEOTIDE SEQUENCE [LARGE SCALE GENOMIC DNA]</scope>
    <source>
        <strain evidence="17">DSM 11204 / 1A</strain>
    </source>
</reference>
<keyword evidence="6 13" id="KW-0342">GTP-binding</keyword>
<evidence type="ECO:0000256" key="6">
    <source>
        <dbReference type="ARBA" id="ARBA00023134"/>
    </source>
</evidence>
<evidence type="ECO:0000256" key="5">
    <source>
        <dbReference type="ARBA" id="ARBA00022741"/>
    </source>
</evidence>
<dbReference type="Proteomes" id="UP000001037">
    <property type="component" value="Chromosome"/>
</dbReference>
<dbReference type="HOGENOM" id="CLU_022279_0_1_2"/>
<evidence type="ECO:0000256" key="15">
    <source>
        <dbReference type="RuleBase" id="RU371113"/>
    </source>
</evidence>
<dbReference type="AlphaFoldDB" id="G0EGD5"/>
<dbReference type="GO" id="GO:0170057">
    <property type="term" value="F:RNA ligase (GTP) activity"/>
    <property type="evidence" value="ECO:0007669"/>
    <property type="project" value="UniProtKB-EC"/>
</dbReference>
<name>G0EGD5_PYRF1</name>
<keyword evidence="4 14" id="KW-0479">Metal-binding</keyword>
<accession>G0EGD5</accession>
<gene>
    <name evidence="15" type="primary">rtcB</name>
    <name evidence="16" type="ordered locus">Pyrfu_1301</name>
</gene>
<evidence type="ECO:0000256" key="9">
    <source>
        <dbReference type="ARBA" id="ARBA00045316"/>
    </source>
</evidence>
<evidence type="ECO:0000256" key="4">
    <source>
        <dbReference type="ARBA" id="ARBA00022723"/>
    </source>
</evidence>
<feature type="binding site" evidence="14">
    <location>
        <position position="247"/>
    </location>
    <ligand>
        <name>Mn(2+)</name>
        <dbReference type="ChEBI" id="CHEBI:29035"/>
        <label>2</label>
    </ligand>
</feature>
<feature type="binding site" evidence="13">
    <location>
        <begin position="214"/>
        <end position="218"/>
    </location>
    <ligand>
        <name>GMP</name>
        <dbReference type="ChEBI" id="CHEBI:58115"/>
    </ligand>
</feature>
<sequence>MCTGLTGASSMAVKLQRVSEYEWVIPKGAKPCMRVPAVIFADEYLLKKMQQDLTLEQAANVACLPGIQVASYVMPDGHQGYGFPIGGVAGMAIDEDGVISPGGVGYDINCGVRLLRTNLDYNEVKPKLKELIQELYRNVPSGLGKSGKIHLSIQELNKVLDEGVMWAVQRGYGWADDPEHIEERGSWTLADSSKVSQRAKQRGAPQLGTLGSGNHFLEVQVVDEIYDPQIAKVLGIERVGQVMVMIHTGSRGLGHQVASDYLMIMERAMRKYGIRPPDRELASVPFSSREAQDYLRAMAAAANYAWTNRQLITHWVRESFRRVLHVDPDKLDLHIIYDVAHNIAKIEEHEVDGKRMKLVVHRKGATRAFPPGHPEIPKDHREIGQVVLIPGSMGTPSFVMVGIPEGKRTWYSAPHGSGRWMSREAAVRTYRPAEVVEQLARQGIVVMAANRRVIAEEAPGAYKPSERVVRVAHAVKIAKLVVKLRPIGVVKG</sequence>
<organism evidence="16 17">
    <name type="scientific">Pyrolobus fumarii (strain DSM 11204 / 1A)</name>
    <dbReference type="NCBI Taxonomy" id="694429"/>
    <lineage>
        <taxon>Archaea</taxon>
        <taxon>Thermoproteota</taxon>
        <taxon>Thermoprotei</taxon>
        <taxon>Desulfurococcales</taxon>
        <taxon>Pyrodictiaceae</taxon>
        <taxon>Pyrolobus</taxon>
    </lineage>
</organism>
<evidence type="ECO:0000256" key="3">
    <source>
        <dbReference type="ARBA" id="ARBA00022598"/>
    </source>
</evidence>
<feature type="binding site" evidence="14">
    <location>
        <position position="107"/>
    </location>
    <ligand>
        <name>Mn(2+)</name>
        <dbReference type="ChEBI" id="CHEBI:29035"/>
        <label>1</label>
    </ligand>
</feature>
<feature type="binding site" evidence="13">
    <location>
        <begin position="341"/>
        <end position="342"/>
    </location>
    <ligand>
        <name>GMP</name>
        <dbReference type="ChEBI" id="CHEBI:58115"/>
    </ligand>
</feature>
<dbReference type="GO" id="GO:0046872">
    <property type="term" value="F:metal ion binding"/>
    <property type="evidence" value="ECO:0007669"/>
    <property type="project" value="UniProtKB-UniRule"/>
</dbReference>
<keyword evidence="7 14" id="KW-0464">Manganese</keyword>
<feature type="binding site" evidence="13">
    <location>
        <begin position="415"/>
        <end position="418"/>
    </location>
    <ligand>
        <name>GMP</name>
        <dbReference type="ChEBI" id="CHEBI:58115"/>
    </ligand>
</feature>
<dbReference type="EC" id="6.5.1.-" evidence="15"/>
<keyword evidence="5 13" id="KW-0547">Nucleotide-binding</keyword>